<dbReference type="EMBL" id="BFEA01000066">
    <property type="protein sequence ID" value="GBG65800.1"/>
    <property type="molecule type" value="Genomic_DNA"/>
</dbReference>
<accession>A0A388K6X3</accession>
<feature type="compositionally biased region" description="Polar residues" evidence="1">
    <location>
        <begin position="212"/>
        <end position="221"/>
    </location>
</feature>
<dbReference type="Gramene" id="GBG65800">
    <property type="protein sequence ID" value="GBG65800"/>
    <property type="gene ID" value="CBR_g53770"/>
</dbReference>
<name>A0A388K6X3_CHABU</name>
<proteinExistence type="predicted"/>
<feature type="compositionally biased region" description="Basic and acidic residues" evidence="1">
    <location>
        <begin position="200"/>
        <end position="211"/>
    </location>
</feature>
<dbReference type="Proteomes" id="UP000265515">
    <property type="component" value="Unassembled WGS sequence"/>
</dbReference>
<feature type="region of interest" description="Disordered" evidence="1">
    <location>
        <begin position="200"/>
        <end position="260"/>
    </location>
</feature>
<evidence type="ECO:0000313" key="2">
    <source>
        <dbReference type="EMBL" id="GBG65800.1"/>
    </source>
</evidence>
<sequence length="360" mass="40997">MPGRTSTGANVSRQLVNEGFTATVLLKAYLEENLTKQECLRRAREFTHEHKAEVLTCLTFQTKVTYEVMVWSAGYLQAELFFDETVPEARSRVRVGTLGMTQREPVLYRHRRRTSYSLRWDQRGSDDRNPRVIMQKVVPRRRLPTNGRHRLSSQLLSYSCTVSRHLARDEVMLQRKYVKWADDLGDVSMFHSMKDSVEARRVRPSKGKEAAKSQSVRMTLSSDEESPTTPIRVATTKSARGSSSRKTDTDYVMPEKDGQRIEEEEVTLSPIKRGAKKFTMRSFLDDIDTVESLRRVLRQPMQCSILEYLAASRPARDELQMITRNTRVPLGDEVQVAPKPKVPIVAVSGVSAKAECAATL</sequence>
<protein>
    <submittedName>
        <fullName evidence="2">Uncharacterized protein</fullName>
    </submittedName>
</protein>
<gene>
    <name evidence="2" type="ORF">CBR_g53770</name>
</gene>
<dbReference type="AlphaFoldDB" id="A0A388K6X3"/>
<evidence type="ECO:0000313" key="3">
    <source>
        <dbReference type="Proteomes" id="UP000265515"/>
    </source>
</evidence>
<reference evidence="2 3" key="1">
    <citation type="journal article" date="2018" name="Cell">
        <title>The Chara Genome: Secondary Complexity and Implications for Plant Terrestrialization.</title>
        <authorList>
            <person name="Nishiyama T."/>
            <person name="Sakayama H."/>
            <person name="Vries J.D."/>
            <person name="Buschmann H."/>
            <person name="Saint-Marcoux D."/>
            <person name="Ullrich K.K."/>
            <person name="Haas F.B."/>
            <person name="Vanderstraeten L."/>
            <person name="Becker D."/>
            <person name="Lang D."/>
            <person name="Vosolsobe S."/>
            <person name="Rombauts S."/>
            <person name="Wilhelmsson P.K.I."/>
            <person name="Janitza P."/>
            <person name="Kern R."/>
            <person name="Heyl A."/>
            <person name="Rumpler F."/>
            <person name="Villalobos L.I.A.C."/>
            <person name="Clay J.M."/>
            <person name="Skokan R."/>
            <person name="Toyoda A."/>
            <person name="Suzuki Y."/>
            <person name="Kagoshima H."/>
            <person name="Schijlen E."/>
            <person name="Tajeshwar N."/>
            <person name="Catarino B."/>
            <person name="Hetherington A.J."/>
            <person name="Saltykova A."/>
            <person name="Bonnot C."/>
            <person name="Breuninger H."/>
            <person name="Symeonidi A."/>
            <person name="Radhakrishnan G.V."/>
            <person name="Van Nieuwerburgh F."/>
            <person name="Deforce D."/>
            <person name="Chang C."/>
            <person name="Karol K.G."/>
            <person name="Hedrich R."/>
            <person name="Ulvskov P."/>
            <person name="Glockner G."/>
            <person name="Delwiche C.F."/>
            <person name="Petrasek J."/>
            <person name="Van de Peer Y."/>
            <person name="Friml J."/>
            <person name="Beilby M."/>
            <person name="Dolan L."/>
            <person name="Kohara Y."/>
            <person name="Sugano S."/>
            <person name="Fujiyama A."/>
            <person name="Delaux P.-M."/>
            <person name="Quint M."/>
            <person name="TheiBen G."/>
            <person name="Hagemann M."/>
            <person name="Harholt J."/>
            <person name="Dunand C."/>
            <person name="Zachgo S."/>
            <person name="Langdale J."/>
            <person name="Maumus F."/>
            <person name="Straeten D.V.D."/>
            <person name="Gould S.B."/>
            <person name="Rensing S.A."/>
        </authorList>
    </citation>
    <scope>NUCLEOTIDE SEQUENCE [LARGE SCALE GENOMIC DNA]</scope>
    <source>
        <strain evidence="2 3">S276</strain>
    </source>
</reference>
<comment type="caution">
    <text evidence="2">The sequence shown here is derived from an EMBL/GenBank/DDBJ whole genome shotgun (WGS) entry which is preliminary data.</text>
</comment>
<keyword evidence="3" id="KW-1185">Reference proteome</keyword>
<feature type="compositionally biased region" description="Basic and acidic residues" evidence="1">
    <location>
        <begin position="245"/>
        <end position="260"/>
    </location>
</feature>
<organism evidence="2 3">
    <name type="scientific">Chara braunii</name>
    <name type="common">Braun's stonewort</name>
    <dbReference type="NCBI Taxonomy" id="69332"/>
    <lineage>
        <taxon>Eukaryota</taxon>
        <taxon>Viridiplantae</taxon>
        <taxon>Streptophyta</taxon>
        <taxon>Charophyceae</taxon>
        <taxon>Charales</taxon>
        <taxon>Characeae</taxon>
        <taxon>Chara</taxon>
    </lineage>
</organism>
<dbReference type="OrthoDB" id="5535068at2759"/>
<evidence type="ECO:0000256" key="1">
    <source>
        <dbReference type="SAM" id="MobiDB-lite"/>
    </source>
</evidence>
<feature type="compositionally biased region" description="Polar residues" evidence="1">
    <location>
        <begin position="235"/>
        <end position="244"/>
    </location>
</feature>